<dbReference type="AlphaFoldDB" id="A0A5J4Z5E3"/>
<keyword evidence="2" id="KW-1185">Reference proteome</keyword>
<proteinExistence type="predicted"/>
<dbReference type="PANTHER" id="PTHR11439">
    <property type="entry name" value="GAG-POL-RELATED RETROTRANSPOSON"/>
    <property type="match status" value="1"/>
</dbReference>
<protein>
    <submittedName>
        <fullName evidence="1">Copia protein</fullName>
    </submittedName>
</protein>
<accession>A0A5J4Z5E3</accession>
<gene>
    <name evidence="1" type="ORF">FVE85_6045</name>
</gene>
<reference evidence="2" key="1">
    <citation type="journal article" date="2019" name="Nat. Commun.">
        <title>Expansion of phycobilisome linker gene families in mesophilic red algae.</title>
        <authorList>
            <person name="Lee J."/>
            <person name="Kim D."/>
            <person name="Bhattacharya D."/>
            <person name="Yoon H.S."/>
        </authorList>
    </citation>
    <scope>NUCLEOTIDE SEQUENCE [LARGE SCALE GENOMIC DNA]</scope>
    <source>
        <strain evidence="2">CCMP 1328</strain>
    </source>
</reference>
<name>A0A5J4Z5E3_PORPP</name>
<dbReference type="Proteomes" id="UP000324585">
    <property type="component" value="Unassembled WGS sequence"/>
</dbReference>
<dbReference type="InterPro" id="IPR036397">
    <property type="entry name" value="RNaseH_sf"/>
</dbReference>
<sequence length="885" mass="96282">MVAVDKREVWDVASDLMQVSVQRVRRGTVPKCTESTAVGVPCGTAELFTGSDGVQSNAVQDVSAIGADDARVKRNSRDGRSLKGCWSDQQCAAINEGFARLGPKWSRIVQESGAVLASRSAKDVRSKAQALGLLGSEAQGLGEHRRGKSGSLRRARIKSVDQAQKRVTARAENVSIPFVGTTALVNELLVTEVIEPTRAMASEAGREAFVRELNALRSVGALPLNKAVEHTSAVNIRGAQFVKLKAIFGIKNSELGQAARKHKCRLVCQGCVVKDAYGGLVEDPFEWEKPPGLVAFRATMSAAVMEHGSKADAGFFDVDNAYVHAKLRGPPTFVELGGLVQWIEGCVTKAELLKLKKMKRPVLQLPMALYGLPRSGSDFGAHARERLLSLGWKESASDKNIYMRTRGGKSEWIVLYVDDGAVFGERSAVRKAISEVKTVFTISRAATYVTEANRTKPVRFLGISLFADDERNGAWVVSSAEYARHVAADIDTGRSRKTPIAVKPEPDPDGESCGRDTRRALGRLLWLVRTTRPDLAYAVGLLARCTDRWGPEAEQGLNHVLQYLRTSAETELVFEMPETAGRRIEVVCYTDADFAVEKSTSGMCAFFRSNGTRHLVDWSSGRQRRTATSTAEAELIAVHTAVQYRAFPLSVFLDESQRSWPDVKVYVDNETALKAIAKGWSDKMIHLHKMQGVSLKWLNEIVKDGLVVFEYVKSAENLADGFTKSLSADVFEKQRIGWGIVVAAVTHGRSLGAPLQESHCTSTVQLVYILTVLCPAGNSGRVVAGCVPLAPAWAGWCSAYIKARRWQCSCVEARRSCAVTLVTRPLFWLGSALCWSKNSLKPGRDGGAVSVQMGHVRSGAPELVGGAVFERLSGAEDSPPDTCQG</sequence>
<dbReference type="OrthoDB" id="7789875at2759"/>
<evidence type="ECO:0000313" key="2">
    <source>
        <dbReference type="Proteomes" id="UP000324585"/>
    </source>
</evidence>
<dbReference type="PANTHER" id="PTHR11439:SF467">
    <property type="entry name" value="INTEGRASE CATALYTIC DOMAIN-CONTAINING PROTEIN"/>
    <property type="match status" value="1"/>
</dbReference>
<dbReference type="InterPro" id="IPR012337">
    <property type="entry name" value="RNaseH-like_sf"/>
</dbReference>
<evidence type="ECO:0000313" key="1">
    <source>
        <dbReference type="EMBL" id="KAA8498460.1"/>
    </source>
</evidence>
<comment type="caution">
    <text evidence="1">The sequence shown here is derived from an EMBL/GenBank/DDBJ whole genome shotgun (WGS) entry which is preliminary data.</text>
</comment>
<dbReference type="CDD" id="cd09272">
    <property type="entry name" value="RNase_HI_RT_Ty1"/>
    <property type="match status" value="1"/>
</dbReference>
<dbReference type="Gene3D" id="3.30.420.10">
    <property type="entry name" value="Ribonuclease H-like superfamily/Ribonuclease H"/>
    <property type="match status" value="1"/>
</dbReference>
<dbReference type="SUPFAM" id="SSF53098">
    <property type="entry name" value="Ribonuclease H-like"/>
    <property type="match status" value="1"/>
</dbReference>
<dbReference type="EMBL" id="VRMN01000001">
    <property type="protein sequence ID" value="KAA8498460.1"/>
    <property type="molecule type" value="Genomic_DNA"/>
</dbReference>
<organism evidence="1 2">
    <name type="scientific">Porphyridium purpureum</name>
    <name type="common">Red alga</name>
    <name type="synonym">Porphyridium cruentum</name>
    <dbReference type="NCBI Taxonomy" id="35688"/>
    <lineage>
        <taxon>Eukaryota</taxon>
        <taxon>Rhodophyta</taxon>
        <taxon>Bangiophyceae</taxon>
        <taxon>Porphyridiales</taxon>
        <taxon>Porphyridiaceae</taxon>
        <taxon>Porphyridium</taxon>
    </lineage>
</organism>
<dbReference type="GO" id="GO:0003676">
    <property type="term" value="F:nucleic acid binding"/>
    <property type="evidence" value="ECO:0007669"/>
    <property type="project" value="InterPro"/>
</dbReference>